<dbReference type="InterPro" id="IPR052854">
    <property type="entry name" value="Serpentine_rcpt_epsilon"/>
</dbReference>
<dbReference type="RefSeq" id="XP_003100722.2">
    <property type="nucleotide sequence ID" value="XM_003100674.2"/>
</dbReference>
<proteinExistence type="inferred from homology"/>
<feature type="transmembrane region" description="Helical" evidence="6">
    <location>
        <begin position="179"/>
        <end position="201"/>
    </location>
</feature>
<dbReference type="GO" id="GO:0007606">
    <property type="term" value="P:sensory perception of chemical stimulus"/>
    <property type="evidence" value="ECO:0007669"/>
    <property type="project" value="InterPro"/>
</dbReference>
<dbReference type="HOGENOM" id="CLU_043866_0_0_1"/>
<accession>E3MSZ8</accession>
<evidence type="ECO:0000256" key="1">
    <source>
        <dbReference type="ARBA" id="ARBA00004141"/>
    </source>
</evidence>
<organism evidence="8">
    <name type="scientific">Caenorhabditis remanei</name>
    <name type="common">Caenorhabditis vulgaris</name>
    <dbReference type="NCBI Taxonomy" id="31234"/>
    <lineage>
        <taxon>Eukaryota</taxon>
        <taxon>Metazoa</taxon>
        <taxon>Ecdysozoa</taxon>
        <taxon>Nematoda</taxon>
        <taxon>Chromadorea</taxon>
        <taxon>Rhabditida</taxon>
        <taxon>Rhabditina</taxon>
        <taxon>Rhabditomorpha</taxon>
        <taxon>Rhabditoidea</taxon>
        <taxon>Rhabditidae</taxon>
        <taxon>Peloderinae</taxon>
        <taxon>Caenorhabditis</taxon>
    </lineage>
</organism>
<feature type="transmembrane region" description="Helical" evidence="6">
    <location>
        <begin position="239"/>
        <end position="259"/>
    </location>
</feature>
<name>E3MSZ8_CAERE</name>
<feature type="transmembrane region" description="Helical" evidence="6">
    <location>
        <begin position="61"/>
        <end position="80"/>
    </location>
</feature>
<evidence type="ECO:0000256" key="2">
    <source>
        <dbReference type="ARBA" id="ARBA00006803"/>
    </source>
</evidence>
<comment type="subcellular location">
    <subcellularLocation>
        <location evidence="1">Membrane</location>
        <topology evidence="1">Multi-pass membrane protein</topology>
    </subcellularLocation>
</comment>
<feature type="transmembrane region" description="Helical" evidence="6">
    <location>
        <begin position="402"/>
        <end position="419"/>
    </location>
</feature>
<gene>
    <name evidence="7" type="primary">Cre-sre-16</name>
    <name evidence="7" type="ORF">CRE_15567</name>
</gene>
<dbReference type="GO" id="GO:0016020">
    <property type="term" value="C:membrane"/>
    <property type="evidence" value="ECO:0007669"/>
    <property type="project" value="UniProtKB-SubCell"/>
</dbReference>
<feature type="transmembrane region" description="Helical" evidence="6">
    <location>
        <begin position="20"/>
        <end position="41"/>
    </location>
</feature>
<dbReference type="AlphaFoldDB" id="E3MSZ8"/>
<feature type="transmembrane region" description="Helical" evidence="6">
    <location>
        <begin position="271"/>
        <end position="289"/>
    </location>
</feature>
<evidence type="ECO:0000313" key="8">
    <source>
        <dbReference type="Proteomes" id="UP000008281"/>
    </source>
</evidence>
<keyword evidence="4 6" id="KW-1133">Transmembrane helix</keyword>
<dbReference type="CTD" id="9815811"/>
<feature type="transmembrane region" description="Helical" evidence="6">
    <location>
        <begin position="370"/>
        <end position="390"/>
    </location>
</feature>
<dbReference type="eggNOG" id="ENOG502T0HU">
    <property type="taxonomic scope" value="Eukaryota"/>
</dbReference>
<comment type="similarity">
    <text evidence="2">Belongs to the nematode receptor-like protein sre family.</text>
</comment>
<dbReference type="PANTHER" id="PTHR47518:SF2">
    <property type="entry name" value="SERPENTINE RECEPTOR, CLASS E (EPSILON)"/>
    <property type="match status" value="1"/>
</dbReference>
<feature type="transmembrane region" description="Helical" evidence="6">
    <location>
        <begin position="153"/>
        <end position="173"/>
    </location>
</feature>
<dbReference type="OMA" id="MANNIRA"/>
<evidence type="ECO:0000256" key="6">
    <source>
        <dbReference type="SAM" id="Phobius"/>
    </source>
</evidence>
<dbReference type="Proteomes" id="UP000008281">
    <property type="component" value="Unassembled WGS sequence"/>
</dbReference>
<evidence type="ECO:0000256" key="5">
    <source>
        <dbReference type="ARBA" id="ARBA00023136"/>
    </source>
</evidence>
<keyword evidence="5 6" id="KW-0472">Membrane</keyword>
<keyword evidence="8" id="KW-1185">Reference proteome</keyword>
<dbReference type="OrthoDB" id="5819751at2759"/>
<feature type="transmembrane region" description="Helical" evidence="6">
    <location>
        <begin position="119"/>
        <end position="141"/>
    </location>
</feature>
<protein>
    <submittedName>
        <fullName evidence="7">CRE-SRE-16 protein</fullName>
    </submittedName>
</protein>
<dbReference type="KEGG" id="crq:GCK72_014267"/>
<sequence length="488" mass="58393">MLSISQFAERSFEREHHNIYFLFSFLLIIALNIVSIGYYSFNLFLTFRVKHYKTNLQKIHQAIYATCPISSTIFICENLLDLFGKRREFEEVATFFIFNPFFRTAIMCPRMIFSDNSNLFSLFSALFSMTTIMLERVFATYFIKDYERKRRSIIGFSIIIIMYCISFLASYILNYTDFIYIFVGFHLFLNVFGYIISLVTYRINRNYYNKNRVTKSDYSLAEQYQIAENIRMYKFFTQFLMVLAIFPITCVTCVLITHYDSRPLHREILCVVFDLSFTLLCILAPYFILKMSESWQNELDAILIKATEQLFTFSAVHLIINIISYVVLLWVYRLNRSYYFQNRVIKHTYSLGERYQISENIRIHKYFSRYMFVMAFFISSCGITTLLQYYSPPGIKRILGTLFELSYILLTIFAPYFSLQMSERWQNEFDLIMVKIGIRRPAKVNDVTERSKRLKNTFGDQMDFERNKHSDVYFEQLKKTWSFKKLKN</sequence>
<dbReference type="EMBL" id="DS268474">
    <property type="protein sequence ID" value="EFP08487.1"/>
    <property type="molecule type" value="Genomic_DNA"/>
</dbReference>
<keyword evidence="3 6" id="KW-0812">Transmembrane</keyword>
<feature type="transmembrane region" description="Helical" evidence="6">
    <location>
        <begin position="92"/>
        <end position="113"/>
    </location>
</feature>
<dbReference type="PANTHER" id="PTHR47518">
    <property type="entry name" value="SERPENTINE RECEPTOR CLASS EPSILON-13-RELATED"/>
    <property type="match status" value="1"/>
</dbReference>
<dbReference type="InterPro" id="IPR004151">
    <property type="entry name" value="7TM_GPCR_serpentine_rcpt_Sre"/>
</dbReference>
<dbReference type="Pfam" id="PF03125">
    <property type="entry name" value="Sre"/>
    <property type="match status" value="1"/>
</dbReference>
<evidence type="ECO:0000256" key="3">
    <source>
        <dbReference type="ARBA" id="ARBA00022692"/>
    </source>
</evidence>
<dbReference type="GeneID" id="9815811"/>
<reference evidence="7" key="1">
    <citation type="submission" date="2007-07" db="EMBL/GenBank/DDBJ databases">
        <title>PCAP assembly of the Caenorhabditis remanei genome.</title>
        <authorList>
            <consortium name="The Caenorhabditis remanei Sequencing Consortium"/>
            <person name="Wilson R.K."/>
        </authorList>
    </citation>
    <scope>NUCLEOTIDE SEQUENCE [LARGE SCALE GENOMIC DNA]</scope>
    <source>
        <strain evidence="7">PB4641</strain>
    </source>
</reference>
<dbReference type="InParanoid" id="E3MSZ8"/>
<feature type="transmembrane region" description="Helical" evidence="6">
    <location>
        <begin position="310"/>
        <end position="332"/>
    </location>
</feature>
<evidence type="ECO:0000256" key="4">
    <source>
        <dbReference type="ARBA" id="ARBA00022989"/>
    </source>
</evidence>
<evidence type="ECO:0000313" key="7">
    <source>
        <dbReference type="EMBL" id="EFP08487.1"/>
    </source>
</evidence>